<name>A0A381N443_9ZZZZ</name>
<dbReference type="SUPFAM" id="SSF53213">
    <property type="entry name" value="LigB-like"/>
    <property type="match status" value="1"/>
</dbReference>
<evidence type="ECO:0000259" key="1">
    <source>
        <dbReference type="Pfam" id="PF02900"/>
    </source>
</evidence>
<dbReference type="CDD" id="cd07359">
    <property type="entry name" value="PCA_45_Doxase_B_like"/>
    <property type="match status" value="1"/>
</dbReference>
<proteinExistence type="predicted"/>
<gene>
    <name evidence="2" type="ORF">METZ01_LOCUS2220</name>
</gene>
<accession>A0A381N443</accession>
<organism evidence="2">
    <name type="scientific">marine metagenome</name>
    <dbReference type="NCBI Taxonomy" id="408172"/>
    <lineage>
        <taxon>unclassified sequences</taxon>
        <taxon>metagenomes</taxon>
        <taxon>ecological metagenomes</taxon>
    </lineage>
</organism>
<evidence type="ECO:0000313" key="2">
    <source>
        <dbReference type="EMBL" id="SUZ49366.1"/>
    </source>
</evidence>
<dbReference type="InterPro" id="IPR004183">
    <property type="entry name" value="Xdiol_dOase_suB"/>
</dbReference>
<dbReference type="Pfam" id="PF02900">
    <property type="entry name" value="LigB"/>
    <property type="match status" value="1"/>
</dbReference>
<dbReference type="EMBL" id="UINC01000111">
    <property type="protein sequence ID" value="SUZ49366.1"/>
    <property type="molecule type" value="Genomic_DNA"/>
</dbReference>
<dbReference type="Gene3D" id="3.40.830.10">
    <property type="entry name" value="LigB-like"/>
    <property type="match status" value="1"/>
</dbReference>
<dbReference type="GO" id="GO:0016702">
    <property type="term" value="F:oxidoreductase activity, acting on single donors with incorporation of molecular oxygen, incorporation of two atoms of oxygen"/>
    <property type="evidence" value="ECO:0007669"/>
    <property type="project" value="UniProtKB-ARBA"/>
</dbReference>
<feature type="domain" description="Extradiol ring-cleavage dioxygenase class III enzyme subunit B" evidence="1">
    <location>
        <begin position="7"/>
        <end position="256"/>
    </location>
</feature>
<dbReference type="GO" id="GO:0008198">
    <property type="term" value="F:ferrous iron binding"/>
    <property type="evidence" value="ECO:0007669"/>
    <property type="project" value="InterPro"/>
</dbReference>
<reference evidence="2" key="1">
    <citation type="submission" date="2018-05" db="EMBL/GenBank/DDBJ databases">
        <authorList>
            <person name="Lanie J.A."/>
            <person name="Ng W.-L."/>
            <person name="Kazmierczak K.M."/>
            <person name="Andrzejewski T.M."/>
            <person name="Davidsen T.M."/>
            <person name="Wayne K.J."/>
            <person name="Tettelin H."/>
            <person name="Glass J.I."/>
            <person name="Rusch D."/>
            <person name="Podicherti R."/>
            <person name="Tsui H.-C.T."/>
            <person name="Winkler M.E."/>
        </authorList>
    </citation>
    <scope>NUCLEOTIDE SEQUENCE</scope>
</reference>
<protein>
    <recommendedName>
        <fullName evidence="1">Extradiol ring-cleavage dioxygenase class III enzyme subunit B domain-containing protein</fullName>
    </recommendedName>
</protein>
<dbReference type="AlphaFoldDB" id="A0A381N443"/>
<sequence length="283" mass="30994">MGDIVLALAASHAPGLAGLYAGAPEDTKAEVDKMYGTMSAEIAAANLDALILFGNDHLANSRVLEYPDFLVGMAAEHTGPYEWFQPWLNCRNYTLQGQPDVAEALISGMARRDVLFVGRRENLLYDDNLSIPTVLCDFDTNDVPVVPVLMNCNVPPVPDQRQCYAVGEALGDIIRNDLPNGMRVGLFGSGGLSHEPGGKRYFFIDQEFDHWFMDMLEEGDHEKLLNEATPERMEESGAGGTAELYAWFVVLGAIGTRLCSRLGYTAYDNFKCGVGAVRWEMGG</sequence>